<dbReference type="RefSeq" id="WP_055576633.1">
    <property type="nucleotide sequence ID" value="NZ_LKTM01000024.1"/>
</dbReference>
<dbReference type="STRING" id="1778.A9W97_06560"/>
<proteinExistence type="predicted"/>
<evidence type="ECO:0000256" key="1">
    <source>
        <dbReference type="SAM" id="Phobius"/>
    </source>
</evidence>
<dbReference type="Proteomes" id="UP000051677">
    <property type="component" value="Unassembled WGS sequence"/>
</dbReference>
<name>A0A0Q2LXL5_MYCGO</name>
<feature type="transmembrane region" description="Helical" evidence="1">
    <location>
        <begin position="55"/>
        <end position="78"/>
    </location>
</feature>
<sequence>MNIVPAGIQEQINRVDRQWSLWIGVSLALTAAGSLFRLVWMLFISAAFGAFAPTMVVTIVFTLVIGAAAAVGAVGFLTRYHKGAEAERL</sequence>
<comment type="caution">
    <text evidence="2">The sequence shown here is derived from an EMBL/GenBank/DDBJ whole genome shotgun (WGS) entry which is preliminary data.</text>
</comment>
<evidence type="ECO:0000313" key="2">
    <source>
        <dbReference type="EMBL" id="KQH80402.1"/>
    </source>
</evidence>
<dbReference type="EMBL" id="LKTM01000024">
    <property type="protein sequence ID" value="KQH80402.1"/>
    <property type="molecule type" value="Genomic_DNA"/>
</dbReference>
<keyword evidence="1" id="KW-0812">Transmembrane</keyword>
<keyword evidence="1" id="KW-1133">Transmembrane helix</keyword>
<gene>
    <name evidence="2" type="ORF">AO501_15470</name>
</gene>
<feature type="transmembrane region" description="Helical" evidence="1">
    <location>
        <begin position="21"/>
        <end position="43"/>
    </location>
</feature>
<protein>
    <submittedName>
        <fullName evidence="2">Uncharacterized protein</fullName>
    </submittedName>
</protein>
<evidence type="ECO:0000313" key="3">
    <source>
        <dbReference type="Proteomes" id="UP000051677"/>
    </source>
</evidence>
<organism evidence="2 3">
    <name type="scientific">Mycobacterium gordonae</name>
    <dbReference type="NCBI Taxonomy" id="1778"/>
    <lineage>
        <taxon>Bacteria</taxon>
        <taxon>Bacillati</taxon>
        <taxon>Actinomycetota</taxon>
        <taxon>Actinomycetes</taxon>
        <taxon>Mycobacteriales</taxon>
        <taxon>Mycobacteriaceae</taxon>
        <taxon>Mycobacterium</taxon>
    </lineage>
</organism>
<reference evidence="2 3" key="1">
    <citation type="submission" date="2015-10" db="EMBL/GenBank/DDBJ databases">
        <title>Mycobacterium gordonae draft genome assembly.</title>
        <authorList>
            <person name="Ustinova V."/>
            <person name="Smirnova T."/>
            <person name="Blagodatskikh K."/>
            <person name="Varlamov D."/>
            <person name="Larionova E."/>
            <person name="Chernousova L."/>
        </authorList>
    </citation>
    <scope>NUCLEOTIDE SEQUENCE [LARGE SCALE GENOMIC DNA]</scope>
    <source>
        <strain evidence="2 3">CTRI 14-8773</strain>
    </source>
</reference>
<dbReference type="OrthoDB" id="4735250at2"/>
<dbReference type="AlphaFoldDB" id="A0A0Q2LXL5"/>
<keyword evidence="1" id="KW-0472">Membrane</keyword>
<accession>A0A0Q2LXL5</accession>